<protein>
    <recommendedName>
        <fullName evidence="7">Rhodopsin domain-containing protein</fullName>
    </recommendedName>
</protein>
<evidence type="ECO:0000256" key="2">
    <source>
        <dbReference type="ARBA" id="ARBA00022692"/>
    </source>
</evidence>
<dbReference type="PANTHER" id="PTHR33048:SF47">
    <property type="entry name" value="INTEGRAL MEMBRANE PROTEIN-RELATED"/>
    <property type="match status" value="1"/>
</dbReference>
<evidence type="ECO:0000256" key="3">
    <source>
        <dbReference type="ARBA" id="ARBA00022989"/>
    </source>
</evidence>
<comment type="similarity">
    <text evidence="5">Belongs to the SAT4 family.</text>
</comment>
<comment type="caution">
    <text evidence="8">The sequence shown here is derived from an EMBL/GenBank/DDBJ whole genome shotgun (WGS) entry which is preliminary data.</text>
</comment>
<evidence type="ECO:0000256" key="5">
    <source>
        <dbReference type="ARBA" id="ARBA00038359"/>
    </source>
</evidence>
<evidence type="ECO:0000313" key="9">
    <source>
        <dbReference type="Proteomes" id="UP000700596"/>
    </source>
</evidence>
<dbReference type="OrthoDB" id="5413793at2759"/>
<evidence type="ECO:0000259" key="7">
    <source>
        <dbReference type="Pfam" id="PF20684"/>
    </source>
</evidence>
<name>A0A9P9DSF5_9PLEO</name>
<dbReference type="GO" id="GO:0016020">
    <property type="term" value="C:membrane"/>
    <property type="evidence" value="ECO:0007669"/>
    <property type="project" value="UniProtKB-SubCell"/>
</dbReference>
<sequence>MYFDPYPGQEKHLRNVPIGLTAVASFLVAARLVTTYKNRGWFGAEDFFIIVSFVLLLCFCVILVQAARYGFGKHVVDIQRTGGNLNRAFLYYYLSQIFYKTNITINKLAFLFLYLRIFTVNWFRKVCLLMIYLIIASGFAFVILTIFQCTPMKKAWLKSSVKGTCVNLPWFRWTWTGFNLFTDLLIFAMPMPVIFRLHMSLSKKIGLAVVFVIGFFICLTTGLRMKTVVRAAKAKEQTWESCPANLWSFIEVAVGIICACLISLRKMLSIFWPDRLRKTKVSDYHYGSGERSATKRTVPPGSQKLDDTYIDVADYSLEDVSSNMKPGASTYNPDGQLWGENDTVVKGGNARTESQEYIIDPNRSITVRRDVSIQRESS</sequence>
<feature type="transmembrane region" description="Helical" evidence="6">
    <location>
        <begin position="207"/>
        <end position="225"/>
    </location>
</feature>
<feature type="transmembrane region" description="Helical" evidence="6">
    <location>
        <begin position="126"/>
        <end position="147"/>
    </location>
</feature>
<keyword evidence="2 6" id="KW-0812">Transmembrane</keyword>
<feature type="transmembrane region" description="Helical" evidence="6">
    <location>
        <begin position="91"/>
        <end position="114"/>
    </location>
</feature>
<dbReference type="EMBL" id="JAGMWT010000007">
    <property type="protein sequence ID" value="KAH7125109.1"/>
    <property type="molecule type" value="Genomic_DNA"/>
</dbReference>
<dbReference type="AlphaFoldDB" id="A0A9P9DSF5"/>
<evidence type="ECO:0000256" key="1">
    <source>
        <dbReference type="ARBA" id="ARBA00004141"/>
    </source>
</evidence>
<proteinExistence type="inferred from homology"/>
<keyword evidence="4 6" id="KW-0472">Membrane</keyword>
<keyword evidence="3 6" id="KW-1133">Transmembrane helix</keyword>
<gene>
    <name evidence="8" type="ORF">B0J11DRAFT_605329</name>
</gene>
<feature type="transmembrane region" description="Helical" evidence="6">
    <location>
        <begin position="245"/>
        <end position="268"/>
    </location>
</feature>
<feature type="domain" description="Rhodopsin" evidence="7">
    <location>
        <begin position="30"/>
        <end position="269"/>
    </location>
</feature>
<feature type="transmembrane region" description="Helical" evidence="6">
    <location>
        <begin position="46"/>
        <end position="71"/>
    </location>
</feature>
<dbReference type="InterPro" id="IPR052337">
    <property type="entry name" value="SAT4-like"/>
</dbReference>
<dbReference type="Pfam" id="PF20684">
    <property type="entry name" value="Fung_rhodopsin"/>
    <property type="match status" value="1"/>
</dbReference>
<feature type="transmembrane region" description="Helical" evidence="6">
    <location>
        <begin position="16"/>
        <end position="34"/>
    </location>
</feature>
<keyword evidence="9" id="KW-1185">Reference proteome</keyword>
<organism evidence="8 9">
    <name type="scientific">Dendryphion nanum</name>
    <dbReference type="NCBI Taxonomy" id="256645"/>
    <lineage>
        <taxon>Eukaryota</taxon>
        <taxon>Fungi</taxon>
        <taxon>Dikarya</taxon>
        <taxon>Ascomycota</taxon>
        <taxon>Pezizomycotina</taxon>
        <taxon>Dothideomycetes</taxon>
        <taxon>Pleosporomycetidae</taxon>
        <taxon>Pleosporales</taxon>
        <taxon>Torulaceae</taxon>
        <taxon>Dendryphion</taxon>
    </lineage>
</organism>
<reference evidence="8" key="1">
    <citation type="journal article" date="2021" name="Nat. Commun.">
        <title>Genetic determinants of endophytism in the Arabidopsis root mycobiome.</title>
        <authorList>
            <person name="Mesny F."/>
            <person name="Miyauchi S."/>
            <person name="Thiergart T."/>
            <person name="Pickel B."/>
            <person name="Atanasova L."/>
            <person name="Karlsson M."/>
            <person name="Huettel B."/>
            <person name="Barry K.W."/>
            <person name="Haridas S."/>
            <person name="Chen C."/>
            <person name="Bauer D."/>
            <person name="Andreopoulos W."/>
            <person name="Pangilinan J."/>
            <person name="LaButti K."/>
            <person name="Riley R."/>
            <person name="Lipzen A."/>
            <person name="Clum A."/>
            <person name="Drula E."/>
            <person name="Henrissat B."/>
            <person name="Kohler A."/>
            <person name="Grigoriev I.V."/>
            <person name="Martin F.M."/>
            <person name="Hacquard S."/>
        </authorList>
    </citation>
    <scope>NUCLEOTIDE SEQUENCE</scope>
    <source>
        <strain evidence="8">MPI-CAGE-CH-0243</strain>
    </source>
</reference>
<accession>A0A9P9DSF5</accession>
<dbReference type="Proteomes" id="UP000700596">
    <property type="component" value="Unassembled WGS sequence"/>
</dbReference>
<dbReference type="PANTHER" id="PTHR33048">
    <property type="entry name" value="PTH11-LIKE INTEGRAL MEMBRANE PROTEIN (AFU_ORTHOLOGUE AFUA_5G11245)"/>
    <property type="match status" value="1"/>
</dbReference>
<dbReference type="InterPro" id="IPR049326">
    <property type="entry name" value="Rhodopsin_dom_fungi"/>
</dbReference>
<evidence type="ECO:0000256" key="4">
    <source>
        <dbReference type="ARBA" id="ARBA00023136"/>
    </source>
</evidence>
<feature type="transmembrane region" description="Helical" evidence="6">
    <location>
        <begin position="177"/>
        <end position="195"/>
    </location>
</feature>
<comment type="subcellular location">
    <subcellularLocation>
        <location evidence="1">Membrane</location>
        <topology evidence="1">Multi-pass membrane protein</topology>
    </subcellularLocation>
</comment>
<evidence type="ECO:0000313" key="8">
    <source>
        <dbReference type="EMBL" id="KAH7125109.1"/>
    </source>
</evidence>
<evidence type="ECO:0000256" key="6">
    <source>
        <dbReference type="SAM" id="Phobius"/>
    </source>
</evidence>